<evidence type="ECO:0000256" key="1">
    <source>
        <dbReference type="SAM" id="MobiDB-lite"/>
    </source>
</evidence>
<keyword evidence="4" id="KW-1185">Reference proteome</keyword>
<name>A0ABV8LGI7_9ACTN</name>
<comment type="caution">
    <text evidence="3">The sequence shown here is derived from an EMBL/GenBank/DDBJ whole genome shotgun (WGS) entry which is preliminary data.</text>
</comment>
<protein>
    <recommendedName>
        <fullName evidence="5">DMSO/TMAO reductase YedYZ heme-binding membrane subunit</fullName>
    </recommendedName>
</protein>
<organism evidence="3 4">
    <name type="scientific">Hamadaea flava</name>
    <dbReference type="NCBI Taxonomy" id="1742688"/>
    <lineage>
        <taxon>Bacteria</taxon>
        <taxon>Bacillati</taxon>
        <taxon>Actinomycetota</taxon>
        <taxon>Actinomycetes</taxon>
        <taxon>Micromonosporales</taxon>
        <taxon>Micromonosporaceae</taxon>
        <taxon>Hamadaea</taxon>
    </lineage>
</organism>
<evidence type="ECO:0000256" key="2">
    <source>
        <dbReference type="SAM" id="Phobius"/>
    </source>
</evidence>
<reference evidence="4" key="1">
    <citation type="journal article" date="2019" name="Int. J. Syst. Evol. Microbiol.">
        <title>The Global Catalogue of Microorganisms (GCM) 10K type strain sequencing project: providing services to taxonomists for standard genome sequencing and annotation.</title>
        <authorList>
            <consortium name="The Broad Institute Genomics Platform"/>
            <consortium name="The Broad Institute Genome Sequencing Center for Infectious Disease"/>
            <person name="Wu L."/>
            <person name="Ma J."/>
        </authorList>
    </citation>
    <scope>NUCLEOTIDE SEQUENCE [LARGE SCALE GENOMIC DNA]</scope>
    <source>
        <strain evidence="4">CGMCC 4.7289</strain>
    </source>
</reference>
<keyword evidence="2" id="KW-0472">Membrane</keyword>
<keyword evidence="2" id="KW-1133">Transmembrane helix</keyword>
<evidence type="ECO:0000313" key="4">
    <source>
        <dbReference type="Proteomes" id="UP001595816"/>
    </source>
</evidence>
<accession>A0ABV8LGI7</accession>
<sequence>MANALRSRPSRPSGRKALAAAAVLLLAAAFTPPGEHVLGMCHRFLDFYAGVFCLVALSITVMAGLAATDRLVLLVRHRVLLQAAHRSTATAAVAFLFCHVVVKVMEAHVGILDVVLPFLASRHTAVIGLGTLAGYGLAIAAWTGAVRGRFADFAHPWVWRAVHSCAYAAWPMAIVHGLTSGRSPATWVTVSYVVCVLLVGAGLAVRLSVRWGRRLRTTPKAQTTGSLPRIPVEVPLPPPVQRRTVREPVPLAPLTTVRRPASSPLASPPPKNPPPARPPASAAPVSPPAAPVIPAQPRKAFETVSDDEYWAVLRGEDLS</sequence>
<feature type="transmembrane region" description="Helical" evidence="2">
    <location>
        <begin position="157"/>
        <end position="179"/>
    </location>
</feature>
<keyword evidence="2" id="KW-0812">Transmembrane</keyword>
<feature type="transmembrane region" description="Helical" evidence="2">
    <location>
        <begin position="185"/>
        <end position="207"/>
    </location>
</feature>
<evidence type="ECO:0008006" key="5">
    <source>
        <dbReference type="Google" id="ProtNLM"/>
    </source>
</evidence>
<feature type="transmembrane region" description="Helical" evidence="2">
    <location>
        <begin position="88"/>
        <end position="105"/>
    </location>
</feature>
<feature type="region of interest" description="Disordered" evidence="1">
    <location>
        <begin position="220"/>
        <end position="299"/>
    </location>
</feature>
<feature type="transmembrane region" description="Helical" evidence="2">
    <location>
        <begin position="125"/>
        <end position="145"/>
    </location>
</feature>
<gene>
    <name evidence="3" type="ORF">ACFOZ4_05445</name>
</gene>
<dbReference type="EMBL" id="JBHSAY010000004">
    <property type="protein sequence ID" value="MFC4130046.1"/>
    <property type="molecule type" value="Genomic_DNA"/>
</dbReference>
<proteinExistence type="predicted"/>
<dbReference type="RefSeq" id="WP_253755746.1">
    <property type="nucleotide sequence ID" value="NZ_JAMZDZ010000001.1"/>
</dbReference>
<evidence type="ECO:0000313" key="3">
    <source>
        <dbReference type="EMBL" id="MFC4130046.1"/>
    </source>
</evidence>
<dbReference type="Proteomes" id="UP001595816">
    <property type="component" value="Unassembled WGS sequence"/>
</dbReference>
<feature type="compositionally biased region" description="Pro residues" evidence="1">
    <location>
        <begin position="266"/>
        <end position="278"/>
    </location>
</feature>
<feature type="transmembrane region" description="Helical" evidence="2">
    <location>
        <begin position="45"/>
        <end position="67"/>
    </location>
</feature>